<organism evidence="1 3">
    <name type="scientific">Providencia huashanensis</name>
    <dbReference type="NCBI Taxonomy" id="3037798"/>
    <lineage>
        <taxon>Bacteria</taxon>
        <taxon>Pseudomonadati</taxon>
        <taxon>Pseudomonadota</taxon>
        <taxon>Gammaproteobacteria</taxon>
        <taxon>Enterobacterales</taxon>
        <taxon>Morganellaceae</taxon>
        <taxon>Providencia</taxon>
    </lineage>
</organism>
<gene>
    <name evidence="1" type="ORF">P7V44_03990</name>
    <name evidence="2" type="ORF">Q5E86_04605</name>
</gene>
<dbReference type="EMBL" id="JAUQTG010000002">
    <property type="protein sequence ID" value="MDO7855661.1"/>
    <property type="molecule type" value="Genomic_DNA"/>
</dbReference>
<keyword evidence="4" id="KW-1185">Reference proteome</keyword>
<reference evidence="1" key="1">
    <citation type="submission" date="2023-03" db="EMBL/GenBank/DDBJ databases">
        <title>a new species belonging to Providencia genus.</title>
        <authorList>
            <person name="Yang W."/>
            <person name="Hu F."/>
            <person name="Shen S."/>
            <person name="Ding L."/>
            <person name="Yin D."/>
        </authorList>
    </citation>
    <scope>NUCLEOTIDE SEQUENCE</scope>
    <source>
        <strain evidence="1">CRE-3FA-0001</strain>
    </source>
</reference>
<protein>
    <submittedName>
        <fullName evidence="1">Uncharacterized protein</fullName>
    </submittedName>
</protein>
<name>A0AA42FLW0_9GAMM</name>
<accession>A0AA42FLW0</accession>
<evidence type="ECO:0000313" key="3">
    <source>
        <dbReference type="Proteomes" id="UP001156701"/>
    </source>
</evidence>
<dbReference type="Proteomes" id="UP001176478">
    <property type="component" value="Unassembled WGS sequence"/>
</dbReference>
<dbReference type="AlphaFoldDB" id="A0AA42FLW0"/>
<evidence type="ECO:0000313" key="1">
    <source>
        <dbReference type="EMBL" id="MDG4695400.1"/>
    </source>
</evidence>
<sequence>MNAIQLEITPQETNLSFLSNKITLPIGSDSINGFKFQHSPITPYEAEIAIELIENTVIPARKQLSINNPVLINRDNKLKAIWQHTGNTEYFLTTQQIESAFNELVNVINGSPINSTTLPTDTSFTAFLIIIRELTHHWELDGIYLK</sequence>
<evidence type="ECO:0000313" key="4">
    <source>
        <dbReference type="Proteomes" id="UP001176478"/>
    </source>
</evidence>
<dbReference type="RefSeq" id="WP_208325144.1">
    <property type="nucleotide sequence ID" value="NZ_JARRYG010000003.1"/>
</dbReference>
<proteinExistence type="predicted"/>
<reference evidence="2" key="3">
    <citation type="journal article" date="2024" name="Int. J. Antimicrob. Agents">
        <title>Identification of a novel Providencia species showing multi-drug-resistant in three patients with hospital-acquired infection.</title>
        <authorList>
            <person name="Yang W."/>
            <person name="Chen J."/>
            <person name="Yang F."/>
            <person name="Ji P."/>
            <person name="Shen S."/>
            <person name="Yin D."/>
            <person name="Hu F."/>
        </authorList>
    </citation>
    <scope>NUCLEOTIDE SEQUENCE</scope>
    <source>
        <strain evidence="2">CRE-138-0111</strain>
    </source>
</reference>
<evidence type="ECO:0000313" key="2">
    <source>
        <dbReference type="EMBL" id="MDO7855661.1"/>
    </source>
</evidence>
<dbReference type="EMBL" id="JARRYG010000003">
    <property type="protein sequence ID" value="MDG4695400.1"/>
    <property type="molecule type" value="Genomic_DNA"/>
</dbReference>
<dbReference type="Proteomes" id="UP001156701">
    <property type="component" value="Unassembled WGS sequence"/>
</dbReference>
<reference evidence="2" key="2">
    <citation type="submission" date="2023-07" db="EMBL/GenBank/DDBJ databases">
        <authorList>
            <person name="Yang W."/>
            <person name="Chen J."/>
            <person name="Ji P."/>
            <person name="Hu F."/>
        </authorList>
    </citation>
    <scope>NUCLEOTIDE SEQUENCE</scope>
    <source>
        <strain evidence="2">CRE-138-0111</strain>
    </source>
</reference>
<comment type="caution">
    <text evidence="1">The sequence shown here is derived from an EMBL/GenBank/DDBJ whole genome shotgun (WGS) entry which is preliminary data.</text>
</comment>